<evidence type="ECO:0000313" key="3">
    <source>
        <dbReference type="Proteomes" id="UP000218690"/>
    </source>
</evidence>
<protein>
    <recommendedName>
        <fullName evidence="4">Multidrug DMT transporter permease</fullName>
    </recommendedName>
</protein>
<proteinExistence type="predicted"/>
<evidence type="ECO:0000313" key="2">
    <source>
        <dbReference type="EMBL" id="PCC81778.1"/>
    </source>
</evidence>
<feature type="transmembrane region" description="Helical" evidence="1">
    <location>
        <begin position="45"/>
        <end position="78"/>
    </location>
</feature>
<reference evidence="2 3" key="1">
    <citation type="submission" date="2017-09" db="EMBL/GenBank/DDBJ databases">
        <title>Draft Genome Sequence of Corynebacterium accolens AH4003.</title>
        <authorList>
            <person name="Chen Y."/>
            <person name="Oosthuysen W.F."/>
            <person name="Kelley S."/>
            <person name="Horswill A."/>
        </authorList>
    </citation>
    <scope>NUCLEOTIDE SEQUENCE [LARGE SCALE GENOMIC DNA]</scope>
    <source>
        <strain evidence="2 3">AH4003</strain>
    </source>
</reference>
<feature type="transmembrane region" description="Helical" evidence="1">
    <location>
        <begin position="224"/>
        <end position="242"/>
    </location>
</feature>
<feature type="transmembrane region" description="Helical" evidence="1">
    <location>
        <begin position="254"/>
        <end position="272"/>
    </location>
</feature>
<sequence length="285" mass="30630">MFSNLLAVFFALASALTVAWGTVVRHRIALEASGSVMRTAMRNPVWWVGTLAAIVAYGLQIVALGFGTLLVVQPILVLSLMFTLPLSAWYSKRPLSFHEIFWCSALTIAVGILVVYGRPVAGDPRPSLSQWWPPLLCGALGLALLGVLAWRFPARRALALGTSCGILYGYVALLSKSVVDIFSHEGLGQLLVSWQFWGLIALAGGGTVLQQYSFHAGALKQSLPAMTIMEPIVAFGLGYVVLGEQFQVDSLAGWTLMSLALAVMILGTVILSRRPVGSSTRQIQS</sequence>
<dbReference type="PANTHER" id="PTHR40761">
    <property type="entry name" value="CONSERVED INTEGRAL MEMBRANE ALANINE VALINE AND LEUCINE RICH PROTEIN-RELATED"/>
    <property type="match status" value="1"/>
</dbReference>
<organism evidence="2 3">
    <name type="scientific">Corynebacterium accolens</name>
    <dbReference type="NCBI Taxonomy" id="38284"/>
    <lineage>
        <taxon>Bacteria</taxon>
        <taxon>Bacillati</taxon>
        <taxon>Actinomycetota</taxon>
        <taxon>Actinomycetes</taxon>
        <taxon>Mycobacteriales</taxon>
        <taxon>Corynebacteriaceae</taxon>
        <taxon>Corynebacterium</taxon>
    </lineage>
</organism>
<feature type="transmembrane region" description="Helical" evidence="1">
    <location>
        <begin position="194"/>
        <end position="212"/>
    </location>
</feature>
<dbReference type="NCBIfam" id="NF038012">
    <property type="entry name" value="DMT_1"/>
    <property type="match status" value="1"/>
</dbReference>
<feature type="transmembrane region" description="Helical" evidence="1">
    <location>
        <begin position="99"/>
        <end position="119"/>
    </location>
</feature>
<dbReference type="Proteomes" id="UP000218690">
    <property type="component" value="Unassembled WGS sequence"/>
</dbReference>
<keyword evidence="1" id="KW-0472">Membrane</keyword>
<keyword evidence="1" id="KW-0812">Transmembrane</keyword>
<dbReference type="PANTHER" id="PTHR40761:SF1">
    <property type="entry name" value="CONSERVED INTEGRAL MEMBRANE ALANINE VALINE AND LEUCINE RICH PROTEIN-RELATED"/>
    <property type="match status" value="1"/>
</dbReference>
<keyword evidence="1" id="KW-1133">Transmembrane helix</keyword>
<feature type="transmembrane region" description="Helical" evidence="1">
    <location>
        <begin position="157"/>
        <end position="174"/>
    </location>
</feature>
<evidence type="ECO:0008006" key="4">
    <source>
        <dbReference type="Google" id="ProtNLM"/>
    </source>
</evidence>
<evidence type="ECO:0000256" key="1">
    <source>
        <dbReference type="SAM" id="Phobius"/>
    </source>
</evidence>
<dbReference type="AlphaFoldDB" id="A0A2A4AI72"/>
<accession>A0A2A4AI72</accession>
<comment type="caution">
    <text evidence="2">The sequence shown here is derived from an EMBL/GenBank/DDBJ whole genome shotgun (WGS) entry which is preliminary data.</text>
</comment>
<gene>
    <name evidence="2" type="ORF">COM45_12160</name>
</gene>
<name>A0A2A4AI72_9CORY</name>
<feature type="transmembrane region" description="Helical" evidence="1">
    <location>
        <begin position="131"/>
        <end position="150"/>
    </location>
</feature>
<dbReference type="EMBL" id="NWBP01000037">
    <property type="protein sequence ID" value="PCC81778.1"/>
    <property type="molecule type" value="Genomic_DNA"/>
</dbReference>